<dbReference type="Proteomes" id="UP000324767">
    <property type="component" value="Unassembled WGS sequence"/>
</dbReference>
<dbReference type="Pfam" id="PF01793">
    <property type="entry name" value="Glyco_transf_15"/>
    <property type="match status" value="1"/>
</dbReference>
<reference evidence="5 6" key="1">
    <citation type="submission" date="2019-09" db="EMBL/GenBank/DDBJ databases">
        <title>The hologenome of the rock-dwelling lichen Lasallia pustulata.</title>
        <authorList>
            <person name="Greshake Tzovaras B."/>
            <person name="Segers F."/>
            <person name="Bicker A."/>
            <person name="Dal Grande F."/>
            <person name="Otte J."/>
            <person name="Hankeln T."/>
            <person name="Schmitt I."/>
            <person name="Ebersberger I."/>
        </authorList>
    </citation>
    <scope>NUCLEOTIDE SEQUENCE [LARGE SCALE GENOMIC DNA]</scope>
    <source>
        <strain evidence="5">A1-1</strain>
    </source>
</reference>
<accession>A0A5M8PCZ6</accession>
<evidence type="ECO:0000256" key="1">
    <source>
        <dbReference type="ARBA" id="ARBA00007677"/>
    </source>
</evidence>
<protein>
    <recommendedName>
        <fullName evidence="7">Glycosyltransferase family 15 protein</fullName>
    </recommendedName>
</protein>
<feature type="compositionally biased region" description="Low complexity" evidence="4">
    <location>
        <begin position="40"/>
        <end position="58"/>
    </location>
</feature>
<dbReference type="GO" id="GO:0000032">
    <property type="term" value="P:cell wall mannoprotein biosynthetic process"/>
    <property type="evidence" value="ECO:0007669"/>
    <property type="project" value="TreeGrafter"/>
</dbReference>
<dbReference type="PANTHER" id="PTHR31121:SF7">
    <property type="entry name" value="MANNOSYLTRANSFERASE KTR4-RELATED"/>
    <property type="match status" value="1"/>
</dbReference>
<dbReference type="PANTHER" id="PTHR31121">
    <property type="entry name" value="ALPHA-1,2 MANNOSYLTRANSFERASE KTR1"/>
    <property type="match status" value="1"/>
</dbReference>
<keyword evidence="3" id="KW-0808">Transferase</keyword>
<proteinExistence type="inferred from homology"/>
<evidence type="ECO:0000256" key="3">
    <source>
        <dbReference type="ARBA" id="ARBA00022679"/>
    </source>
</evidence>
<evidence type="ECO:0000313" key="5">
    <source>
        <dbReference type="EMBL" id="KAA6406943.1"/>
    </source>
</evidence>
<evidence type="ECO:0008006" key="7">
    <source>
        <dbReference type="Google" id="ProtNLM"/>
    </source>
</evidence>
<dbReference type="InterPro" id="IPR029044">
    <property type="entry name" value="Nucleotide-diphossugar_trans"/>
</dbReference>
<dbReference type="Gene3D" id="3.90.550.10">
    <property type="entry name" value="Spore Coat Polysaccharide Biosynthesis Protein SpsA, Chain A"/>
    <property type="match status" value="1"/>
</dbReference>
<evidence type="ECO:0000256" key="4">
    <source>
        <dbReference type="SAM" id="MobiDB-lite"/>
    </source>
</evidence>
<sequence>MGFLESTVWKLFNSPSRDAFPPRSPKLLATPLRSSTSKFSLSDGEASSSSTSSPSSSLSSSLSFWQSSSPLQRWSPNRYIPSKYRSILSKSQVAVLACLSLAILVWILPPPAAWRHQVVHLAVPQPATNPYQVLRPISPITKKNAPDPMRWLEHNSNNKHAVGSGARLLKGIFQLGHPSTRPRAALISLVRNSELPGLMQSMRQLEFHWNHKYQYPWVFFNDEPFSQGFRLATQNLTSAKCYYEVVPKQHWSLPDWIDEGRFMNSLEYLGAIGVGKGWMISYRHMCRWNSGFFYKHPRLKDFDWYWRVEPDVHFFCDIDYDVFRFMRDNNMKYGFNMNILDDARSFPSLWSRTRSFINAHPELIHPEADLDWLLDPHNSGDYNNCQFFSNFEIGDLNYFRGEANEKYFDWLDRGGGFFYERFGDAPIHTLSVAMFVPKSEIWFFRDIGYQHDINRHCPPNSAHRCICEPTSIDENFYRLVPFESPQKKPSDTCIRQFLGGDWTNTKAGWSQQGERAFGGDGYHGYVRNGLEAA</sequence>
<dbReference type="AlphaFoldDB" id="A0A5M8PCZ6"/>
<dbReference type="GO" id="GO:0006487">
    <property type="term" value="P:protein N-linked glycosylation"/>
    <property type="evidence" value="ECO:0007669"/>
    <property type="project" value="TreeGrafter"/>
</dbReference>
<dbReference type="GO" id="GO:0000026">
    <property type="term" value="F:alpha-1,2-mannosyltransferase activity"/>
    <property type="evidence" value="ECO:0007669"/>
    <property type="project" value="TreeGrafter"/>
</dbReference>
<gene>
    <name evidence="5" type="ORF">FRX48_09241</name>
</gene>
<comment type="similarity">
    <text evidence="1">Belongs to the glycosyltransferase 15 family.</text>
</comment>
<dbReference type="OrthoDB" id="202470at2759"/>
<organism evidence="5 6">
    <name type="scientific">Lasallia pustulata</name>
    <dbReference type="NCBI Taxonomy" id="136370"/>
    <lineage>
        <taxon>Eukaryota</taxon>
        <taxon>Fungi</taxon>
        <taxon>Dikarya</taxon>
        <taxon>Ascomycota</taxon>
        <taxon>Pezizomycotina</taxon>
        <taxon>Lecanoromycetes</taxon>
        <taxon>OSLEUM clade</taxon>
        <taxon>Umbilicariomycetidae</taxon>
        <taxon>Umbilicariales</taxon>
        <taxon>Umbilicariaceae</taxon>
        <taxon>Lasallia</taxon>
    </lineage>
</organism>
<evidence type="ECO:0000256" key="2">
    <source>
        <dbReference type="ARBA" id="ARBA00022676"/>
    </source>
</evidence>
<dbReference type="SUPFAM" id="SSF53448">
    <property type="entry name" value="Nucleotide-diphospho-sugar transferases"/>
    <property type="match status" value="1"/>
</dbReference>
<dbReference type="InterPro" id="IPR002685">
    <property type="entry name" value="Glyco_trans_15"/>
</dbReference>
<evidence type="ECO:0000313" key="6">
    <source>
        <dbReference type="Proteomes" id="UP000324767"/>
    </source>
</evidence>
<name>A0A5M8PCZ6_9LECA</name>
<keyword evidence="2" id="KW-0328">Glycosyltransferase</keyword>
<dbReference type="GO" id="GO:0016020">
    <property type="term" value="C:membrane"/>
    <property type="evidence" value="ECO:0007669"/>
    <property type="project" value="InterPro"/>
</dbReference>
<dbReference type="GO" id="GO:0005794">
    <property type="term" value="C:Golgi apparatus"/>
    <property type="evidence" value="ECO:0007669"/>
    <property type="project" value="TreeGrafter"/>
</dbReference>
<dbReference type="EMBL" id="VXIT01000021">
    <property type="protein sequence ID" value="KAA6406943.1"/>
    <property type="molecule type" value="Genomic_DNA"/>
</dbReference>
<dbReference type="FunFam" id="3.90.550.10:FF:000051">
    <property type="entry name" value="Alpha-1,2-mannosyltransferase (Ktr4)"/>
    <property type="match status" value="1"/>
</dbReference>
<comment type="caution">
    <text evidence="5">The sequence shown here is derived from an EMBL/GenBank/DDBJ whole genome shotgun (WGS) entry which is preliminary data.</text>
</comment>
<dbReference type="GO" id="GO:0006493">
    <property type="term" value="P:protein O-linked glycosylation"/>
    <property type="evidence" value="ECO:0007669"/>
    <property type="project" value="TreeGrafter"/>
</dbReference>
<feature type="region of interest" description="Disordered" evidence="4">
    <location>
        <begin position="14"/>
        <end position="58"/>
    </location>
</feature>